<organism evidence="5 6">
    <name type="scientific">Drosophila simulans</name>
    <name type="common">Fruit fly</name>
    <dbReference type="NCBI Taxonomy" id="7240"/>
    <lineage>
        <taxon>Eukaryota</taxon>
        <taxon>Metazoa</taxon>
        <taxon>Ecdysozoa</taxon>
        <taxon>Arthropoda</taxon>
        <taxon>Hexapoda</taxon>
        <taxon>Insecta</taxon>
        <taxon>Pterygota</taxon>
        <taxon>Neoptera</taxon>
        <taxon>Endopterygota</taxon>
        <taxon>Diptera</taxon>
        <taxon>Brachycera</taxon>
        <taxon>Muscomorpha</taxon>
        <taxon>Ephydroidea</taxon>
        <taxon>Drosophilidae</taxon>
        <taxon>Drosophila</taxon>
        <taxon>Sophophora</taxon>
    </lineage>
</organism>
<evidence type="ECO:0000256" key="4">
    <source>
        <dbReference type="ARBA" id="ARBA00023242"/>
    </source>
</evidence>
<sequence>MDGITEDMWTPYKHLYSVFQTTVSNGSSYTADLEQCLKKYKPSFTNLLRNPARSEKSRNLLRSALNEGVPIQAQSRKLMISQDLADEAVILSDMFDLDEVFAVELLCTAQRQQKHHPGLSRGLVAVLLYYDGRKAISCTLRDIFQVVSGVSWNTELPKEITGLVTNYAEGLVDGSNILGRLLELLDEMDVDKEFAMLTTNRAFGSKKHQNQVLGLYEDIQQALAMALFNWSAQRGLPRHIAIRLLRQLASRRNHDAGGIMDDVTLIMLMALLYAYDTSILLIAEDINEHTDRLPIFSDHKFAECFLEELYAQGSWQAPRLNAIIAYSFGLTLASLRHAPAQLQATTISTINRDEMLIDEALGAQVFVFLHSLLLEKDMVYSTEFFYRRVHLLITDFIDFMNSKVTELRGRADESSHTIISFLNEGLEPPPNLDTNFELLMLCVAKMHGDPRVTIRLCDEYWGPGEPTNCTAYKNTSRSVSLFKFISLASELLPQTLFKSYLKMISGLTRTDFSARCAFNMLRVHQMATGGQYAVSWDHFFTTLGNYYTSMRNDFHTNIGMSGETFYRTRSTPKAITQREAEHLVAVMGIIQAVAEHDEVSRIMICEQPNWQTPQVLLGLVACATPLLLKAEILQTLLQLKSEMLQLLLSIVEDVRERLDEYNRFQGKELLEECSLYALLLLEAALAKQNAFFEAHSAANCPILLMGLNRMLLDVNPRSRKPDHVLNIIKYVTYNSWLPRHALAAIKILASVTQLPNVSTQILSMYGQGSNEKLEIRQGFVECLEMEVCAGRHDDELLDQLALNNHVPYLGFSDELDTEREVSGERECTTVESPLELQAGEGGLESKPASIELQLKEAIIKLFEMNLSQQLPNFVYFLLGVDVLREFMANGRQHLGIEMQSSCVNSVVLLLEKYLDALGVLSNMKVYDLQPDVKASELNRNEPQNFLPSIDERFRSILLPALSLCDAIINSLGPRNNSAALQVLNFLFAHIDMVEAMLRSATPYMDLGHLEQVAVISSLFARASRHDLTVLEDSVKLELRNRLGRVQQLMIVVFGRFCVSEPTIRRMLQQDQDQQTNPTEDAKRLRVKYFLDIAANVSLYCRNVVTSHSKTSMTSKYLLTTVINDVTLLTGKIASKKLTAILHTILNQLKGSIGHYLSQKSIADNLLQQRASLPNISFGPNGKQSYLELSQRYNEKHSELRQSVFIAEQNLYLLWIHLDFYMRNTIDYANENRNTINESNMDDDGNDVSVLNASQDEILQLKQLLISTFNETFCTQLMTASEEYSIKCKGFNASLLRRIKSLVQFAPITANDFTSSFNS</sequence>
<dbReference type="PhylomeDB" id="B4R2U9"/>
<keyword evidence="6" id="KW-1185">Reference proteome</keyword>
<dbReference type="OrthoDB" id="2019644at2759"/>
<dbReference type="GO" id="GO:0006999">
    <property type="term" value="P:nuclear pore organization"/>
    <property type="evidence" value="ECO:0007669"/>
    <property type="project" value="TreeGrafter"/>
</dbReference>
<dbReference type="STRING" id="7240.B4R2U9"/>
<keyword evidence="4" id="KW-0539">Nucleus</keyword>
<gene>
    <name evidence="5" type="primary">Dsim\GD17470</name>
    <name evidence="5" type="ORF">Dsim_GD17470</name>
</gene>
<keyword evidence="3" id="KW-0813">Transport</keyword>
<comment type="similarity">
    <text evidence="2">Belongs to the NUP186/NUP192/NUP205 family.</text>
</comment>
<proteinExistence type="inferred from homology"/>
<comment type="subcellular location">
    <subcellularLocation>
        <location evidence="1">Nucleus</location>
    </subcellularLocation>
</comment>
<dbReference type="GO" id="GO:0017056">
    <property type="term" value="F:structural constituent of nuclear pore"/>
    <property type="evidence" value="ECO:0007669"/>
    <property type="project" value="TreeGrafter"/>
</dbReference>
<evidence type="ECO:0000256" key="2">
    <source>
        <dbReference type="ARBA" id="ARBA00005892"/>
    </source>
</evidence>
<evidence type="ECO:0000313" key="6">
    <source>
        <dbReference type="Proteomes" id="UP000000304"/>
    </source>
</evidence>
<dbReference type="OMA" id="ERECTTV"/>
<evidence type="ECO:0000256" key="1">
    <source>
        <dbReference type="ARBA" id="ARBA00004123"/>
    </source>
</evidence>
<dbReference type="EMBL" id="CM000366">
    <property type="protein sequence ID" value="EDX18426.1"/>
    <property type="molecule type" value="Genomic_DNA"/>
</dbReference>
<reference evidence="5 6" key="1">
    <citation type="journal article" date="2007" name="Nature">
        <title>Evolution of genes and genomes on the Drosophila phylogeny.</title>
        <authorList>
            <consortium name="Drosophila 12 Genomes Consortium"/>
            <person name="Clark A.G."/>
            <person name="Eisen M.B."/>
            <person name="Smith D.R."/>
            <person name="Bergman C.M."/>
            <person name="Oliver B."/>
            <person name="Markow T.A."/>
            <person name="Kaufman T.C."/>
            <person name="Kellis M."/>
            <person name="Gelbart W."/>
            <person name="Iyer V.N."/>
            <person name="Pollard D.A."/>
            <person name="Sackton T.B."/>
            <person name="Larracuente A.M."/>
            <person name="Singh N.D."/>
            <person name="Abad J.P."/>
            <person name="Abt D.N."/>
            <person name="Adryan B."/>
            <person name="Aguade M."/>
            <person name="Akashi H."/>
            <person name="Anderson W.W."/>
            <person name="Aquadro C.F."/>
            <person name="Ardell D.H."/>
            <person name="Arguello R."/>
            <person name="Artieri C.G."/>
            <person name="Barbash D.A."/>
            <person name="Barker D."/>
            <person name="Barsanti P."/>
            <person name="Batterham P."/>
            <person name="Batzoglou S."/>
            <person name="Begun D."/>
            <person name="Bhutkar A."/>
            <person name="Blanco E."/>
            <person name="Bosak S.A."/>
            <person name="Bradley R.K."/>
            <person name="Brand A.D."/>
            <person name="Brent M.R."/>
            <person name="Brooks A.N."/>
            <person name="Brown R.H."/>
            <person name="Butlin R.K."/>
            <person name="Caggese C."/>
            <person name="Calvi B.R."/>
            <person name="Bernardo de Carvalho A."/>
            <person name="Caspi A."/>
            <person name="Castrezana S."/>
            <person name="Celniker S.E."/>
            <person name="Chang J.L."/>
            <person name="Chapple C."/>
            <person name="Chatterji S."/>
            <person name="Chinwalla A."/>
            <person name="Civetta A."/>
            <person name="Clifton S.W."/>
            <person name="Comeron J.M."/>
            <person name="Costello J.C."/>
            <person name="Coyne J.A."/>
            <person name="Daub J."/>
            <person name="David R.G."/>
            <person name="Delcher A.L."/>
            <person name="Delehaunty K."/>
            <person name="Do C.B."/>
            <person name="Ebling H."/>
            <person name="Edwards K."/>
            <person name="Eickbush T."/>
            <person name="Evans J.D."/>
            <person name="Filipski A."/>
            <person name="Findeiss S."/>
            <person name="Freyhult E."/>
            <person name="Fulton L."/>
            <person name="Fulton R."/>
            <person name="Garcia A.C."/>
            <person name="Gardiner A."/>
            <person name="Garfield D.A."/>
            <person name="Garvin B.E."/>
            <person name="Gibson G."/>
            <person name="Gilbert D."/>
            <person name="Gnerre S."/>
            <person name="Godfrey J."/>
            <person name="Good R."/>
            <person name="Gotea V."/>
            <person name="Gravely B."/>
            <person name="Greenberg A.J."/>
            <person name="Griffiths-Jones S."/>
            <person name="Gross S."/>
            <person name="Guigo R."/>
            <person name="Gustafson E.A."/>
            <person name="Haerty W."/>
            <person name="Hahn M.W."/>
            <person name="Halligan D.L."/>
            <person name="Halpern A.L."/>
            <person name="Halter G.M."/>
            <person name="Han M.V."/>
            <person name="Heger A."/>
            <person name="Hillier L."/>
            <person name="Hinrichs A.S."/>
            <person name="Holmes I."/>
            <person name="Hoskins R.A."/>
            <person name="Hubisz M.J."/>
            <person name="Hultmark D."/>
            <person name="Huntley M.A."/>
            <person name="Jaffe D.B."/>
            <person name="Jagadeeshan S."/>
            <person name="Jeck W.R."/>
            <person name="Johnson J."/>
            <person name="Jones C.D."/>
            <person name="Jordan W.C."/>
            <person name="Karpen G.H."/>
            <person name="Kataoka E."/>
            <person name="Keightley P.D."/>
            <person name="Kheradpour P."/>
            <person name="Kirkness E.F."/>
            <person name="Koerich L.B."/>
            <person name="Kristiansen K."/>
            <person name="Kudrna D."/>
            <person name="Kulathinal R.J."/>
            <person name="Kumar S."/>
            <person name="Kwok R."/>
            <person name="Lander E."/>
            <person name="Langley C.H."/>
            <person name="Lapoint R."/>
            <person name="Lazzaro B.P."/>
            <person name="Lee S.J."/>
            <person name="Levesque L."/>
            <person name="Li R."/>
            <person name="Lin C.F."/>
            <person name="Lin M.F."/>
            <person name="Lindblad-Toh K."/>
            <person name="Llopart A."/>
            <person name="Long M."/>
            <person name="Low L."/>
            <person name="Lozovsky E."/>
            <person name="Lu J."/>
            <person name="Luo M."/>
            <person name="Machado C.A."/>
            <person name="Makalowski W."/>
            <person name="Marzo M."/>
            <person name="Matsuda M."/>
            <person name="Matzkin L."/>
            <person name="McAllister B."/>
            <person name="McBride C.S."/>
            <person name="McKernan B."/>
            <person name="McKernan K."/>
            <person name="Mendez-Lago M."/>
            <person name="Minx P."/>
            <person name="Mollenhauer M.U."/>
            <person name="Montooth K."/>
            <person name="Mount S.M."/>
            <person name="Mu X."/>
            <person name="Myers E."/>
            <person name="Negre B."/>
            <person name="Newfeld S."/>
            <person name="Nielsen R."/>
            <person name="Noor M.A."/>
            <person name="O'Grady P."/>
            <person name="Pachter L."/>
            <person name="Papaceit M."/>
            <person name="Parisi M.J."/>
            <person name="Parisi M."/>
            <person name="Parts L."/>
            <person name="Pedersen J.S."/>
            <person name="Pesole G."/>
            <person name="Phillippy A.M."/>
            <person name="Ponting C.P."/>
            <person name="Pop M."/>
            <person name="Porcelli D."/>
            <person name="Powell J.R."/>
            <person name="Prohaska S."/>
            <person name="Pruitt K."/>
            <person name="Puig M."/>
            <person name="Quesneville H."/>
            <person name="Ram K.R."/>
            <person name="Rand D."/>
            <person name="Rasmussen M.D."/>
            <person name="Reed L.K."/>
            <person name="Reenan R."/>
            <person name="Reily A."/>
            <person name="Remington K.A."/>
            <person name="Rieger T.T."/>
            <person name="Ritchie M.G."/>
            <person name="Robin C."/>
            <person name="Rogers Y.H."/>
            <person name="Rohde C."/>
            <person name="Rozas J."/>
            <person name="Rubenfield M.J."/>
            <person name="Ruiz A."/>
            <person name="Russo S."/>
            <person name="Salzberg S.L."/>
            <person name="Sanchez-Gracia A."/>
            <person name="Saranga D.J."/>
            <person name="Sato H."/>
            <person name="Schaeffer S.W."/>
            <person name="Schatz M.C."/>
            <person name="Schlenke T."/>
            <person name="Schwartz R."/>
            <person name="Segarra C."/>
            <person name="Singh R.S."/>
            <person name="Sirot L."/>
            <person name="Sirota M."/>
            <person name="Sisneros N.B."/>
            <person name="Smith C.D."/>
            <person name="Smith T.F."/>
            <person name="Spieth J."/>
            <person name="Stage D.E."/>
            <person name="Stark A."/>
            <person name="Stephan W."/>
            <person name="Strausberg R.L."/>
            <person name="Strempel S."/>
            <person name="Sturgill D."/>
            <person name="Sutton G."/>
            <person name="Sutton G.G."/>
            <person name="Tao W."/>
            <person name="Teichmann S."/>
            <person name="Tobari Y.N."/>
            <person name="Tomimura Y."/>
            <person name="Tsolas J.M."/>
            <person name="Valente V.L."/>
            <person name="Venter E."/>
            <person name="Venter J.C."/>
            <person name="Vicario S."/>
            <person name="Vieira F.G."/>
            <person name="Vilella A.J."/>
            <person name="Villasante A."/>
            <person name="Walenz B."/>
            <person name="Wang J."/>
            <person name="Wasserman M."/>
            <person name="Watts T."/>
            <person name="Wilson D."/>
            <person name="Wilson R.K."/>
            <person name="Wing R.A."/>
            <person name="Wolfner M.F."/>
            <person name="Wong A."/>
            <person name="Wong G.K."/>
            <person name="Wu C.I."/>
            <person name="Wu G."/>
            <person name="Yamamoto D."/>
            <person name="Yang H.P."/>
            <person name="Yang S.P."/>
            <person name="Yorke J.A."/>
            <person name="Yoshida K."/>
            <person name="Zdobnov E."/>
            <person name="Zhang P."/>
            <person name="Zhang Y."/>
            <person name="Zimin A.V."/>
            <person name="Baldwin J."/>
            <person name="Abdouelleil A."/>
            <person name="Abdulkadir J."/>
            <person name="Abebe A."/>
            <person name="Abera B."/>
            <person name="Abreu J."/>
            <person name="Acer S.C."/>
            <person name="Aftuck L."/>
            <person name="Alexander A."/>
            <person name="An P."/>
            <person name="Anderson E."/>
            <person name="Anderson S."/>
            <person name="Arachi H."/>
            <person name="Azer M."/>
            <person name="Bachantsang P."/>
            <person name="Barry A."/>
            <person name="Bayul T."/>
            <person name="Berlin A."/>
            <person name="Bessette D."/>
            <person name="Bloom T."/>
            <person name="Blye J."/>
            <person name="Boguslavskiy L."/>
            <person name="Bonnet C."/>
            <person name="Boukhgalter B."/>
            <person name="Bourzgui I."/>
            <person name="Brown A."/>
            <person name="Cahill P."/>
            <person name="Channer S."/>
            <person name="Cheshatsang Y."/>
            <person name="Chuda L."/>
            <person name="Citroen M."/>
            <person name="Collymore A."/>
            <person name="Cooke P."/>
            <person name="Costello M."/>
            <person name="D'Aco K."/>
            <person name="Daza R."/>
            <person name="De Haan G."/>
            <person name="DeGray S."/>
            <person name="DeMaso C."/>
            <person name="Dhargay N."/>
            <person name="Dooley K."/>
            <person name="Dooley E."/>
            <person name="Doricent M."/>
            <person name="Dorje P."/>
            <person name="Dorjee K."/>
            <person name="Dupes A."/>
            <person name="Elong R."/>
            <person name="Falk J."/>
            <person name="Farina A."/>
            <person name="Faro S."/>
            <person name="Ferguson D."/>
            <person name="Fisher S."/>
            <person name="Foley C.D."/>
            <person name="Franke A."/>
            <person name="Friedrich D."/>
            <person name="Gadbois L."/>
            <person name="Gearin G."/>
            <person name="Gearin C.R."/>
            <person name="Giannoukos G."/>
            <person name="Goode T."/>
            <person name="Graham J."/>
            <person name="Grandbois E."/>
            <person name="Grewal S."/>
            <person name="Gyaltsen K."/>
            <person name="Hafez N."/>
            <person name="Hagos B."/>
            <person name="Hall J."/>
            <person name="Henson C."/>
            <person name="Hollinger A."/>
            <person name="Honan T."/>
            <person name="Huard M.D."/>
            <person name="Hughes L."/>
            <person name="Hurhula B."/>
            <person name="Husby M.E."/>
            <person name="Kamat A."/>
            <person name="Kanga B."/>
            <person name="Kashin S."/>
            <person name="Khazanovich D."/>
            <person name="Kisner P."/>
            <person name="Lance K."/>
            <person name="Lara M."/>
            <person name="Lee W."/>
            <person name="Lennon N."/>
            <person name="Letendre F."/>
            <person name="LeVine R."/>
            <person name="Lipovsky A."/>
            <person name="Liu X."/>
            <person name="Liu J."/>
            <person name="Liu S."/>
            <person name="Lokyitsang T."/>
            <person name="Lokyitsang Y."/>
            <person name="Lubonja R."/>
            <person name="Lui A."/>
            <person name="MacDonald P."/>
            <person name="Magnisalis V."/>
            <person name="Maru K."/>
            <person name="Matthews C."/>
            <person name="McCusker W."/>
            <person name="McDonough S."/>
            <person name="Mehta T."/>
            <person name="Meldrim J."/>
            <person name="Meneus L."/>
            <person name="Mihai O."/>
            <person name="Mihalev A."/>
            <person name="Mihova T."/>
            <person name="Mittelman R."/>
            <person name="Mlenga V."/>
            <person name="Montmayeur A."/>
            <person name="Mulrain L."/>
            <person name="Navidi A."/>
            <person name="Naylor J."/>
            <person name="Negash T."/>
            <person name="Nguyen T."/>
            <person name="Nguyen N."/>
            <person name="Nicol R."/>
            <person name="Norbu C."/>
            <person name="Norbu N."/>
            <person name="Novod N."/>
            <person name="O'Neill B."/>
            <person name="Osman S."/>
            <person name="Markiewicz E."/>
            <person name="Oyono O.L."/>
            <person name="Patti C."/>
            <person name="Phunkhang P."/>
            <person name="Pierre F."/>
            <person name="Priest M."/>
            <person name="Raghuraman S."/>
            <person name="Rege F."/>
            <person name="Reyes R."/>
            <person name="Rise C."/>
            <person name="Rogov P."/>
            <person name="Ross K."/>
            <person name="Ryan E."/>
            <person name="Settipalli S."/>
            <person name="Shea T."/>
            <person name="Sherpa N."/>
            <person name="Shi L."/>
            <person name="Shih D."/>
            <person name="Sparrow T."/>
            <person name="Spaulding J."/>
            <person name="Stalker J."/>
            <person name="Stange-Thomann N."/>
            <person name="Stavropoulos S."/>
            <person name="Stone C."/>
            <person name="Strader C."/>
            <person name="Tesfaye S."/>
            <person name="Thomson T."/>
            <person name="Thoulutsang Y."/>
            <person name="Thoulutsang D."/>
            <person name="Topham K."/>
            <person name="Topping I."/>
            <person name="Tsamla T."/>
            <person name="Vassiliev H."/>
            <person name="Vo A."/>
            <person name="Wangchuk T."/>
            <person name="Wangdi T."/>
            <person name="Weiand M."/>
            <person name="Wilkinson J."/>
            <person name="Wilson A."/>
            <person name="Yadav S."/>
            <person name="Young G."/>
            <person name="Yu Q."/>
            <person name="Zembek L."/>
            <person name="Zhong D."/>
            <person name="Zimmer A."/>
            <person name="Zwirko Z."/>
            <person name="Jaffe D.B."/>
            <person name="Alvarez P."/>
            <person name="Brockman W."/>
            <person name="Butler J."/>
            <person name="Chin C."/>
            <person name="Gnerre S."/>
            <person name="Grabherr M."/>
            <person name="Kleber M."/>
            <person name="Mauceli E."/>
            <person name="MacCallum I."/>
        </authorList>
    </citation>
    <scope>NUCLEOTIDE SEQUENCE [LARGE SCALE GENOMIC DNA]</scope>
    <source>
        <strain evidence="6">white501</strain>
    </source>
</reference>
<dbReference type="HOGENOM" id="CLU_001929_0_0_1"/>
<dbReference type="InterPro" id="IPR021827">
    <property type="entry name" value="Nup186/Nup192/Nup205"/>
</dbReference>
<dbReference type="GO" id="GO:0044611">
    <property type="term" value="C:nuclear pore inner ring"/>
    <property type="evidence" value="ECO:0007669"/>
    <property type="project" value="TreeGrafter"/>
</dbReference>
<evidence type="ECO:0000313" key="5">
    <source>
        <dbReference type="EMBL" id="EDX18426.1"/>
    </source>
</evidence>
<dbReference type="PANTHER" id="PTHR31344">
    <property type="entry name" value="NUCLEAR PORE COMPLEX PROTEIN NUP205"/>
    <property type="match status" value="1"/>
</dbReference>
<dbReference type="PANTHER" id="PTHR31344:SF0">
    <property type="entry name" value="NUCLEAR PORE COMPLEX PROTEIN NUP205"/>
    <property type="match status" value="1"/>
</dbReference>
<protein>
    <submittedName>
        <fullName evidence="5">GD17470</fullName>
    </submittedName>
</protein>
<name>B4R2U9_DROSI</name>
<dbReference type="Pfam" id="PF11894">
    <property type="entry name" value="Nup192"/>
    <property type="match status" value="2"/>
</dbReference>
<accession>B4R2U9</accession>
<dbReference type="Proteomes" id="UP000000304">
    <property type="component" value="Chromosome X"/>
</dbReference>
<evidence type="ECO:0000256" key="3">
    <source>
        <dbReference type="ARBA" id="ARBA00022448"/>
    </source>
</evidence>